<dbReference type="Proteomes" id="UP000035268">
    <property type="component" value="Chromosome"/>
</dbReference>
<evidence type="ECO:0000313" key="3">
    <source>
        <dbReference type="Proteomes" id="UP000035268"/>
    </source>
</evidence>
<keyword evidence="3" id="KW-1185">Reference proteome</keyword>
<dbReference type="SUPFAM" id="SSF50199">
    <property type="entry name" value="Staphylococcal nuclease"/>
    <property type="match status" value="1"/>
</dbReference>
<feature type="chain" id="PRO_5005184211" description="TNase-like domain-containing protein" evidence="1">
    <location>
        <begin position="23"/>
        <end position="183"/>
    </location>
</feature>
<dbReference type="EMBL" id="CP010904">
    <property type="protein sequence ID" value="AKJ63730.1"/>
    <property type="molecule type" value="Genomic_DNA"/>
</dbReference>
<protein>
    <recommendedName>
        <fullName evidence="4">TNase-like domain-containing protein</fullName>
    </recommendedName>
</protein>
<dbReference type="RefSeq" id="WP_052881135.1">
    <property type="nucleotide sequence ID" value="NZ_CP010904.1"/>
</dbReference>
<gene>
    <name evidence="2" type="ORF">L21SP4_00450</name>
</gene>
<evidence type="ECO:0008006" key="4">
    <source>
        <dbReference type="Google" id="ProtNLM"/>
    </source>
</evidence>
<sequence length="183" mass="21378" precursor="true">MNRRRWIAAAGPALLAAPAAWAARRWHRFTDGRLAENPYNDGDSFWIDCGDRDRKFRLYFCDAPECSAEKPWARRRLKEQAEYFGISRRDAVERGREAKRRTENLLAEHACTVWTRWDDAKGQGAPRWYALVRVRGRWLSEILVESGLAIPWFHPPHLRRDTRLPGGETVEAVLGRMAKYEDR</sequence>
<keyword evidence="1" id="KW-0732">Signal</keyword>
<evidence type="ECO:0000313" key="2">
    <source>
        <dbReference type="EMBL" id="AKJ63730.1"/>
    </source>
</evidence>
<dbReference type="KEGG" id="vbl:L21SP4_00450"/>
<reference evidence="3" key="1">
    <citation type="submission" date="2015-02" db="EMBL/GenBank/DDBJ databases">
        <title>Description and complete genome sequence of the first cultured representative of the subdivision 5 of the Verrucomicrobia phylum.</title>
        <authorList>
            <person name="Spring S."/>
            <person name="Bunk B."/>
            <person name="Sproer C."/>
            <person name="Klenk H.-P."/>
        </authorList>
    </citation>
    <scope>NUCLEOTIDE SEQUENCE [LARGE SCALE GENOMIC DNA]</scope>
    <source>
        <strain evidence="3">L21-Fru-AB</strain>
    </source>
</reference>
<reference evidence="2 3" key="2">
    <citation type="journal article" date="2016" name="ISME J.">
        <title>Characterization of the first cultured representative of Verrucomicrobia subdivision 5 indicates the proposal of a novel phylum.</title>
        <authorList>
            <person name="Spring S."/>
            <person name="Bunk B."/>
            <person name="Sproer C."/>
            <person name="Schumann P."/>
            <person name="Rohde M."/>
            <person name="Tindall B.J."/>
            <person name="Klenk H.P."/>
        </authorList>
    </citation>
    <scope>NUCLEOTIDE SEQUENCE [LARGE SCALE GENOMIC DNA]</scope>
    <source>
        <strain evidence="2 3">L21-Fru-AB</strain>
    </source>
</reference>
<dbReference type="STRING" id="1307763.L21SP4_00450"/>
<dbReference type="Gene3D" id="2.40.50.90">
    <property type="match status" value="1"/>
</dbReference>
<dbReference type="OrthoDB" id="194330at2"/>
<proteinExistence type="predicted"/>
<evidence type="ECO:0000256" key="1">
    <source>
        <dbReference type="SAM" id="SignalP"/>
    </source>
</evidence>
<dbReference type="AlphaFoldDB" id="A0A0G3EFY4"/>
<dbReference type="InterPro" id="IPR035437">
    <property type="entry name" value="SNase_OB-fold_sf"/>
</dbReference>
<organism evidence="2 3">
    <name type="scientific">Kiritimatiella glycovorans</name>
    <dbReference type="NCBI Taxonomy" id="1307763"/>
    <lineage>
        <taxon>Bacteria</taxon>
        <taxon>Pseudomonadati</taxon>
        <taxon>Kiritimatiellota</taxon>
        <taxon>Kiritimatiellia</taxon>
        <taxon>Kiritimatiellales</taxon>
        <taxon>Kiritimatiellaceae</taxon>
        <taxon>Kiritimatiella</taxon>
    </lineage>
</organism>
<name>A0A0G3EFY4_9BACT</name>
<accession>A0A0G3EFY4</accession>
<feature type="signal peptide" evidence="1">
    <location>
        <begin position="1"/>
        <end position="22"/>
    </location>
</feature>